<name>A0A9N8V7K8_9GLOM</name>
<dbReference type="EMBL" id="CAJVPL010000059">
    <property type="protein sequence ID" value="CAG8440028.1"/>
    <property type="molecule type" value="Genomic_DNA"/>
</dbReference>
<evidence type="ECO:0000313" key="1">
    <source>
        <dbReference type="EMBL" id="CAG8440028.1"/>
    </source>
</evidence>
<organism evidence="1 2">
    <name type="scientific">Ambispora gerdemannii</name>
    <dbReference type="NCBI Taxonomy" id="144530"/>
    <lineage>
        <taxon>Eukaryota</taxon>
        <taxon>Fungi</taxon>
        <taxon>Fungi incertae sedis</taxon>
        <taxon>Mucoromycota</taxon>
        <taxon>Glomeromycotina</taxon>
        <taxon>Glomeromycetes</taxon>
        <taxon>Archaeosporales</taxon>
        <taxon>Ambisporaceae</taxon>
        <taxon>Ambispora</taxon>
    </lineage>
</organism>
<evidence type="ECO:0000313" key="2">
    <source>
        <dbReference type="Proteomes" id="UP000789831"/>
    </source>
</evidence>
<comment type="caution">
    <text evidence="1">The sequence shown here is derived from an EMBL/GenBank/DDBJ whole genome shotgun (WGS) entry which is preliminary data.</text>
</comment>
<protein>
    <submittedName>
        <fullName evidence="1">4993_t:CDS:1</fullName>
    </submittedName>
</protein>
<dbReference type="OrthoDB" id="10494453at2759"/>
<dbReference type="Proteomes" id="UP000789831">
    <property type="component" value="Unassembled WGS sequence"/>
</dbReference>
<gene>
    <name evidence="1" type="ORF">AGERDE_LOCUS988</name>
</gene>
<sequence>MVKKRLFNSIFFQRGRREESGADEKGEYNNIETFDETTAVSIPSFSRSCTEKITNEDDLKKSYDEIVIAWRNDGSVALYVRKEAMRIRVVKKCKSGRDKIVELLKNIICCGNDCHSDRESTIANTESTTWRNSTNFSIIQTDEEKQLLLALSYSYF</sequence>
<proteinExistence type="predicted"/>
<reference evidence="1" key="1">
    <citation type="submission" date="2021-06" db="EMBL/GenBank/DDBJ databases">
        <authorList>
            <person name="Kallberg Y."/>
            <person name="Tangrot J."/>
            <person name="Rosling A."/>
        </authorList>
    </citation>
    <scope>NUCLEOTIDE SEQUENCE</scope>
    <source>
        <strain evidence="1">MT106</strain>
    </source>
</reference>
<dbReference type="AlphaFoldDB" id="A0A9N8V7K8"/>
<accession>A0A9N8V7K8</accession>
<keyword evidence="2" id="KW-1185">Reference proteome</keyword>